<evidence type="ECO:0000256" key="1">
    <source>
        <dbReference type="ARBA" id="ARBA00004651"/>
    </source>
</evidence>
<comment type="subcellular location">
    <subcellularLocation>
        <location evidence="1">Cell membrane</location>
        <topology evidence="1">Multi-pass membrane protein</topology>
    </subcellularLocation>
</comment>
<keyword evidence="4 8" id="KW-1133">Transmembrane helix</keyword>
<feature type="transmembrane region" description="Helical" evidence="8">
    <location>
        <begin position="40"/>
        <end position="59"/>
    </location>
</feature>
<evidence type="ECO:0000256" key="5">
    <source>
        <dbReference type="ARBA" id="ARBA00023136"/>
    </source>
</evidence>
<keyword evidence="3 8" id="KW-0812">Transmembrane</keyword>
<dbReference type="Pfam" id="PF08395">
    <property type="entry name" value="7tm_7"/>
    <property type="match status" value="1"/>
</dbReference>
<evidence type="ECO:0000256" key="8">
    <source>
        <dbReference type="SAM" id="Phobius"/>
    </source>
</evidence>
<keyword evidence="6" id="KW-0675">Receptor</keyword>
<keyword evidence="10" id="KW-1185">Reference proteome</keyword>
<evidence type="ECO:0000256" key="2">
    <source>
        <dbReference type="ARBA" id="ARBA00022475"/>
    </source>
</evidence>
<organism evidence="9 10">
    <name type="scientific">Molorchus minor</name>
    <dbReference type="NCBI Taxonomy" id="1323400"/>
    <lineage>
        <taxon>Eukaryota</taxon>
        <taxon>Metazoa</taxon>
        <taxon>Ecdysozoa</taxon>
        <taxon>Arthropoda</taxon>
        <taxon>Hexapoda</taxon>
        <taxon>Insecta</taxon>
        <taxon>Pterygota</taxon>
        <taxon>Neoptera</taxon>
        <taxon>Endopterygota</taxon>
        <taxon>Coleoptera</taxon>
        <taxon>Polyphaga</taxon>
        <taxon>Cucujiformia</taxon>
        <taxon>Chrysomeloidea</taxon>
        <taxon>Cerambycidae</taxon>
        <taxon>Lamiinae</taxon>
        <taxon>Monochamini</taxon>
        <taxon>Molorchus</taxon>
    </lineage>
</organism>
<feature type="transmembrane region" description="Helical" evidence="8">
    <location>
        <begin position="131"/>
        <end position="156"/>
    </location>
</feature>
<evidence type="ECO:0000256" key="4">
    <source>
        <dbReference type="ARBA" id="ARBA00022989"/>
    </source>
</evidence>
<dbReference type="PANTHER" id="PTHR21143">
    <property type="entry name" value="INVERTEBRATE GUSTATORY RECEPTOR"/>
    <property type="match status" value="1"/>
</dbReference>
<sequence>MYVHYSKKSLSNQPILDDNPDKYYCIVFTRPYAIIIMESLIHYLISIYFISILLMLWVWNSDGKWVTLYYTNYRIVKYCLLCTVILINMTTNMLKMRYKCLDCKIRKLFERTTLTKNNQKQIKEIKQLYRLLYNVVVSFNVIFGKSIFFITAFVVIKLLNCCCWILYNYNENTDTLTKHLISITAIVMGCDRVEPSSKKNLKTYYLLQETVEISPQRNDIFFLPNYMKELAPKFSAFGFFDVNQRFLTGLFSTVTSYVIIIIQLRN</sequence>
<dbReference type="InterPro" id="IPR013604">
    <property type="entry name" value="7TM_chemorcpt"/>
</dbReference>
<evidence type="ECO:0000256" key="7">
    <source>
        <dbReference type="ARBA" id="ARBA00023224"/>
    </source>
</evidence>
<reference evidence="9" key="1">
    <citation type="journal article" date="2023" name="Insect Mol. Biol.">
        <title>Genome sequencing provides insights into the evolution of gene families encoding plant cell wall-degrading enzymes in longhorned beetles.</title>
        <authorList>
            <person name="Shin N.R."/>
            <person name="Okamura Y."/>
            <person name="Kirsch R."/>
            <person name="Pauchet Y."/>
        </authorList>
    </citation>
    <scope>NUCLEOTIDE SEQUENCE</scope>
    <source>
        <strain evidence="9">MMC_N1</strain>
    </source>
</reference>
<keyword evidence="7" id="KW-0807">Transducer</keyword>
<comment type="caution">
    <text evidence="9">The sequence shown here is derived from an EMBL/GenBank/DDBJ whole genome shotgun (WGS) entry which is preliminary data.</text>
</comment>
<evidence type="ECO:0000256" key="3">
    <source>
        <dbReference type="ARBA" id="ARBA00022692"/>
    </source>
</evidence>
<gene>
    <name evidence="9" type="ORF">NQ317_012639</name>
</gene>
<protein>
    <recommendedName>
        <fullName evidence="11">Gustatory receptor</fullName>
    </recommendedName>
</protein>
<evidence type="ECO:0008006" key="11">
    <source>
        <dbReference type="Google" id="ProtNLM"/>
    </source>
</evidence>
<evidence type="ECO:0000313" key="10">
    <source>
        <dbReference type="Proteomes" id="UP001162164"/>
    </source>
</evidence>
<accession>A0ABQ9IR13</accession>
<evidence type="ECO:0000313" key="9">
    <source>
        <dbReference type="EMBL" id="KAJ8956567.1"/>
    </source>
</evidence>
<name>A0ABQ9IR13_9CUCU</name>
<keyword evidence="2" id="KW-1003">Cell membrane</keyword>
<evidence type="ECO:0000256" key="6">
    <source>
        <dbReference type="ARBA" id="ARBA00023170"/>
    </source>
</evidence>
<feature type="transmembrane region" description="Helical" evidence="8">
    <location>
        <begin position="71"/>
        <end position="89"/>
    </location>
</feature>
<dbReference type="EMBL" id="JAPWTJ010003441">
    <property type="protein sequence ID" value="KAJ8956567.1"/>
    <property type="molecule type" value="Genomic_DNA"/>
</dbReference>
<dbReference type="PANTHER" id="PTHR21143:SF104">
    <property type="entry name" value="GUSTATORY RECEPTOR 8A-RELATED"/>
    <property type="match status" value="1"/>
</dbReference>
<proteinExistence type="predicted"/>
<keyword evidence="5 8" id="KW-0472">Membrane</keyword>
<dbReference type="Proteomes" id="UP001162164">
    <property type="component" value="Unassembled WGS sequence"/>
</dbReference>